<gene>
    <name evidence="2" type="ORF">HKW67_00690</name>
</gene>
<name>A0A6M4IGA8_9BACT</name>
<protein>
    <recommendedName>
        <fullName evidence="4">DUF2330 domain-containing protein</fullName>
    </recommendedName>
</protein>
<dbReference type="Proteomes" id="UP000500938">
    <property type="component" value="Chromosome"/>
</dbReference>
<dbReference type="EMBL" id="CP053085">
    <property type="protein sequence ID" value="QJR34134.1"/>
    <property type="molecule type" value="Genomic_DNA"/>
</dbReference>
<keyword evidence="1" id="KW-0732">Signal</keyword>
<reference evidence="2 3" key="1">
    <citation type="submission" date="2020-05" db="EMBL/GenBank/DDBJ databases">
        <title>Complete genome sequence of Gemmatimonas greenlandica TET16.</title>
        <authorList>
            <person name="Zeng Y."/>
        </authorList>
    </citation>
    <scope>NUCLEOTIDE SEQUENCE [LARGE SCALE GENOMIC DNA]</scope>
    <source>
        <strain evidence="2 3">TET16</strain>
    </source>
</reference>
<organism evidence="2 3">
    <name type="scientific">Gemmatimonas groenlandica</name>
    <dbReference type="NCBI Taxonomy" id="2732249"/>
    <lineage>
        <taxon>Bacteria</taxon>
        <taxon>Pseudomonadati</taxon>
        <taxon>Gemmatimonadota</taxon>
        <taxon>Gemmatimonadia</taxon>
        <taxon>Gemmatimonadales</taxon>
        <taxon>Gemmatimonadaceae</taxon>
        <taxon>Gemmatimonas</taxon>
    </lineage>
</organism>
<keyword evidence="3" id="KW-1185">Reference proteome</keyword>
<proteinExistence type="predicted"/>
<sequence>MMPPILRALSHRTTLWTSRRARAFVACSAVVAAALAAACSDRASSGEALPPAEFLFAAGDSTYWVRSGVDGMRVRSAPILLTEVDGRMFEIFLGDDGAEYPDASFASARLWSRELQHRDSTLLFGDSTVIHELAAWRRAHPRDAEIDPADEEMPDDPRTVVSDEIEIIDVHGPYITVEHLLNVDIDAGPPHRHEGRRMVVDVRSGATASLEVLVGADESRRVTAAAQASLAQLVDSIRTAGAAGDERASVATESLDGFRFDATSFGLTDIGRDPAVAFMVPGHGTDGEALALYLPPITVKAPVWWKSVRATLPEWAKDSVRVTWDRAKYEVAARPSADGDALALVLIGGAGGKAHEWPIATVAAPAYQLIPLDTPPIDSAARAALSRAFDISTSLDGLVQRASWPHRAITPLRATSFSRTR</sequence>
<evidence type="ECO:0008006" key="4">
    <source>
        <dbReference type="Google" id="ProtNLM"/>
    </source>
</evidence>
<accession>A0A6M4IGA8</accession>
<dbReference type="RefSeq" id="WP_171223560.1">
    <property type="nucleotide sequence ID" value="NZ_CP053085.1"/>
</dbReference>
<dbReference type="AlphaFoldDB" id="A0A6M4IGA8"/>
<dbReference type="KEGG" id="ggr:HKW67_00690"/>
<evidence type="ECO:0000256" key="1">
    <source>
        <dbReference type="SAM" id="SignalP"/>
    </source>
</evidence>
<evidence type="ECO:0000313" key="3">
    <source>
        <dbReference type="Proteomes" id="UP000500938"/>
    </source>
</evidence>
<evidence type="ECO:0000313" key="2">
    <source>
        <dbReference type="EMBL" id="QJR34134.1"/>
    </source>
</evidence>
<feature type="signal peptide" evidence="1">
    <location>
        <begin position="1"/>
        <end position="23"/>
    </location>
</feature>
<feature type="chain" id="PRO_5026787052" description="DUF2330 domain-containing protein" evidence="1">
    <location>
        <begin position="24"/>
        <end position="421"/>
    </location>
</feature>